<dbReference type="SUPFAM" id="SSF56112">
    <property type="entry name" value="Protein kinase-like (PK-like)"/>
    <property type="match status" value="1"/>
</dbReference>
<comment type="catalytic activity">
    <reaction evidence="8">
        <text>L-seryl-[protein] + ATP = O-phospho-L-seryl-[protein] + ADP + H(+)</text>
        <dbReference type="Rhea" id="RHEA:17989"/>
        <dbReference type="Rhea" id="RHEA-COMP:9863"/>
        <dbReference type="Rhea" id="RHEA-COMP:11604"/>
        <dbReference type="ChEBI" id="CHEBI:15378"/>
        <dbReference type="ChEBI" id="CHEBI:29999"/>
        <dbReference type="ChEBI" id="CHEBI:30616"/>
        <dbReference type="ChEBI" id="CHEBI:83421"/>
        <dbReference type="ChEBI" id="CHEBI:456216"/>
        <dbReference type="EC" id="2.7.11.1"/>
    </reaction>
</comment>
<feature type="region of interest" description="Disordered" evidence="9">
    <location>
        <begin position="1034"/>
        <end position="1240"/>
    </location>
</feature>
<feature type="compositionally biased region" description="Polar residues" evidence="9">
    <location>
        <begin position="1359"/>
        <end position="1390"/>
    </location>
</feature>
<feature type="compositionally biased region" description="Low complexity" evidence="9">
    <location>
        <begin position="201"/>
        <end position="212"/>
    </location>
</feature>
<proteinExistence type="predicted"/>
<dbReference type="GO" id="GO:0004674">
    <property type="term" value="F:protein serine/threonine kinase activity"/>
    <property type="evidence" value="ECO:0007669"/>
    <property type="project" value="UniProtKB-KW"/>
</dbReference>
<comment type="catalytic activity">
    <reaction evidence="7">
        <text>L-threonyl-[protein] + ATP = O-phospho-L-threonyl-[protein] + ADP + H(+)</text>
        <dbReference type="Rhea" id="RHEA:46608"/>
        <dbReference type="Rhea" id="RHEA-COMP:11060"/>
        <dbReference type="Rhea" id="RHEA-COMP:11605"/>
        <dbReference type="ChEBI" id="CHEBI:15378"/>
        <dbReference type="ChEBI" id="CHEBI:30013"/>
        <dbReference type="ChEBI" id="CHEBI:30616"/>
        <dbReference type="ChEBI" id="CHEBI:61977"/>
        <dbReference type="ChEBI" id="CHEBI:456216"/>
        <dbReference type="EC" id="2.7.11.1"/>
    </reaction>
</comment>
<feature type="compositionally biased region" description="Basic and acidic residues" evidence="9">
    <location>
        <begin position="1319"/>
        <end position="1342"/>
    </location>
</feature>
<evidence type="ECO:0000313" key="11">
    <source>
        <dbReference type="EMBL" id="PRQ75477.1"/>
    </source>
</evidence>
<feature type="compositionally biased region" description="Pro residues" evidence="9">
    <location>
        <begin position="1001"/>
        <end position="1011"/>
    </location>
</feature>
<feature type="domain" description="Protein kinase" evidence="10">
    <location>
        <begin position="420"/>
        <end position="825"/>
    </location>
</feature>
<feature type="compositionally biased region" description="Low complexity" evidence="9">
    <location>
        <begin position="19"/>
        <end position="36"/>
    </location>
</feature>
<dbReference type="InterPro" id="IPR000719">
    <property type="entry name" value="Prot_kinase_dom"/>
</dbReference>
<feature type="compositionally biased region" description="Basic and acidic residues" evidence="9">
    <location>
        <begin position="1132"/>
        <end position="1141"/>
    </location>
</feature>
<feature type="compositionally biased region" description="Polar residues" evidence="9">
    <location>
        <begin position="1293"/>
        <end position="1311"/>
    </location>
</feature>
<feature type="compositionally biased region" description="Low complexity" evidence="9">
    <location>
        <begin position="912"/>
        <end position="923"/>
    </location>
</feature>
<feature type="compositionally biased region" description="Low complexity" evidence="9">
    <location>
        <begin position="219"/>
        <end position="246"/>
    </location>
</feature>
<evidence type="ECO:0000256" key="8">
    <source>
        <dbReference type="ARBA" id="ARBA00048679"/>
    </source>
</evidence>
<keyword evidence="5" id="KW-0418">Kinase</keyword>
<dbReference type="PROSITE" id="PS00108">
    <property type="entry name" value="PROTEIN_KINASE_ST"/>
    <property type="match status" value="1"/>
</dbReference>
<dbReference type="Proteomes" id="UP000239560">
    <property type="component" value="Unassembled WGS sequence"/>
</dbReference>
<feature type="region of interest" description="Disordered" evidence="9">
    <location>
        <begin position="1"/>
        <end position="263"/>
    </location>
</feature>
<evidence type="ECO:0000256" key="5">
    <source>
        <dbReference type="ARBA" id="ARBA00022777"/>
    </source>
</evidence>
<accession>A0A2T0ABU8</accession>
<evidence type="ECO:0000256" key="6">
    <source>
        <dbReference type="ARBA" id="ARBA00022840"/>
    </source>
</evidence>
<dbReference type="GO" id="GO:0005737">
    <property type="term" value="C:cytoplasm"/>
    <property type="evidence" value="ECO:0007669"/>
    <property type="project" value="TreeGrafter"/>
</dbReference>
<dbReference type="InterPro" id="IPR011009">
    <property type="entry name" value="Kinase-like_dom_sf"/>
</dbReference>
<name>A0A2T0ABU8_RHOTO</name>
<dbReference type="EC" id="2.7.11.1" evidence="1"/>
<feature type="compositionally biased region" description="Polar residues" evidence="9">
    <location>
        <begin position="1152"/>
        <end position="1170"/>
    </location>
</feature>
<feature type="region of interest" description="Disordered" evidence="9">
    <location>
        <begin position="567"/>
        <end position="595"/>
    </location>
</feature>
<dbReference type="InterPro" id="IPR008271">
    <property type="entry name" value="Ser/Thr_kinase_AS"/>
</dbReference>
<feature type="compositionally biased region" description="Low complexity" evidence="9">
    <location>
        <begin position="971"/>
        <end position="1000"/>
    </location>
</feature>
<keyword evidence="2" id="KW-0723">Serine/threonine-protein kinase</keyword>
<organism evidence="11 12">
    <name type="scientific">Rhodotorula toruloides</name>
    <name type="common">Yeast</name>
    <name type="synonym">Rhodosporidium toruloides</name>
    <dbReference type="NCBI Taxonomy" id="5286"/>
    <lineage>
        <taxon>Eukaryota</taxon>
        <taxon>Fungi</taxon>
        <taxon>Dikarya</taxon>
        <taxon>Basidiomycota</taxon>
        <taxon>Pucciniomycotina</taxon>
        <taxon>Microbotryomycetes</taxon>
        <taxon>Sporidiobolales</taxon>
        <taxon>Sporidiobolaceae</taxon>
        <taxon>Rhodotorula</taxon>
    </lineage>
</organism>
<dbReference type="SMART" id="SM00220">
    <property type="entry name" value="S_TKc"/>
    <property type="match status" value="1"/>
</dbReference>
<feature type="region of interest" description="Disordered" evidence="9">
    <location>
        <begin position="319"/>
        <end position="341"/>
    </location>
</feature>
<feature type="compositionally biased region" description="Polar residues" evidence="9">
    <location>
        <begin position="1037"/>
        <end position="1056"/>
    </location>
</feature>
<comment type="caution">
    <text evidence="11">The sequence shown here is derived from an EMBL/GenBank/DDBJ whole genome shotgun (WGS) entry which is preliminary data.</text>
</comment>
<evidence type="ECO:0000256" key="3">
    <source>
        <dbReference type="ARBA" id="ARBA00022679"/>
    </source>
</evidence>
<dbReference type="Pfam" id="PF00069">
    <property type="entry name" value="Pkinase"/>
    <property type="match status" value="1"/>
</dbReference>
<keyword evidence="3" id="KW-0808">Transferase</keyword>
<protein>
    <recommendedName>
        <fullName evidence="1">non-specific serine/threonine protein kinase</fullName>
        <ecNumber evidence="1">2.7.11.1</ecNumber>
    </recommendedName>
</protein>
<feature type="compositionally biased region" description="Low complexity" evidence="9">
    <location>
        <begin position="138"/>
        <end position="163"/>
    </location>
</feature>
<feature type="compositionally biased region" description="Polar residues" evidence="9">
    <location>
        <begin position="1541"/>
        <end position="1553"/>
    </location>
</feature>
<keyword evidence="4" id="KW-0547">Nucleotide-binding</keyword>
<dbReference type="PROSITE" id="PS50011">
    <property type="entry name" value="PROTEIN_KINASE_DOM"/>
    <property type="match status" value="1"/>
</dbReference>
<feature type="compositionally biased region" description="Low complexity" evidence="9">
    <location>
        <begin position="58"/>
        <end position="105"/>
    </location>
</feature>
<evidence type="ECO:0000256" key="7">
    <source>
        <dbReference type="ARBA" id="ARBA00047899"/>
    </source>
</evidence>
<reference evidence="11 12" key="1">
    <citation type="journal article" date="2018" name="Elife">
        <title>Functional genomics of lipid metabolism in the oleaginous yeast Rhodosporidium toruloides.</title>
        <authorList>
            <person name="Coradetti S.T."/>
            <person name="Pinel D."/>
            <person name="Geiselman G."/>
            <person name="Ito M."/>
            <person name="Mondo S."/>
            <person name="Reilly M.C."/>
            <person name="Cheng Y.F."/>
            <person name="Bauer S."/>
            <person name="Grigoriev I."/>
            <person name="Gladden J.M."/>
            <person name="Simmons B.A."/>
            <person name="Brem R."/>
            <person name="Arkin A.P."/>
            <person name="Skerker J.M."/>
        </authorList>
    </citation>
    <scope>NUCLEOTIDE SEQUENCE [LARGE SCALE GENOMIC DNA]</scope>
    <source>
        <strain evidence="11 12">NBRC 0880</strain>
    </source>
</reference>
<feature type="compositionally biased region" description="Acidic residues" evidence="9">
    <location>
        <begin position="164"/>
        <end position="173"/>
    </location>
</feature>
<evidence type="ECO:0000256" key="2">
    <source>
        <dbReference type="ARBA" id="ARBA00022527"/>
    </source>
</evidence>
<dbReference type="PANTHER" id="PTHR24343">
    <property type="entry name" value="SERINE/THREONINE KINASE"/>
    <property type="match status" value="1"/>
</dbReference>
<feature type="compositionally biased region" description="Basic and acidic residues" evidence="9">
    <location>
        <begin position="1081"/>
        <end position="1116"/>
    </location>
</feature>
<dbReference type="GO" id="GO:0005524">
    <property type="term" value="F:ATP binding"/>
    <property type="evidence" value="ECO:0007669"/>
    <property type="project" value="UniProtKB-KW"/>
</dbReference>
<feature type="compositionally biased region" description="Low complexity" evidence="9">
    <location>
        <begin position="1398"/>
        <end position="1446"/>
    </location>
</feature>
<evidence type="ECO:0000313" key="12">
    <source>
        <dbReference type="Proteomes" id="UP000239560"/>
    </source>
</evidence>
<dbReference type="GO" id="GO:0005634">
    <property type="term" value="C:nucleus"/>
    <property type="evidence" value="ECO:0007669"/>
    <property type="project" value="TreeGrafter"/>
</dbReference>
<dbReference type="EMBL" id="LCTV02000004">
    <property type="protein sequence ID" value="PRQ75477.1"/>
    <property type="molecule type" value="Genomic_DNA"/>
</dbReference>
<dbReference type="Gene3D" id="1.10.510.10">
    <property type="entry name" value="Transferase(Phosphotransferase) domain 1"/>
    <property type="match status" value="2"/>
</dbReference>
<dbReference type="OrthoDB" id="541276at2759"/>
<feature type="compositionally biased region" description="Low complexity" evidence="9">
    <location>
        <begin position="1487"/>
        <end position="1499"/>
    </location>
</feature>
<evidence type="ECO:0000256" key="9">
    <source>
        <dbReference type="SAM" id="MobiDB-lite"/>
    </source>
</evidence>
<feature type="region of interest" description="Disordered" evidence="9">
    <location>
        <begin position="463"/>
        <end position="490"/>
    </location>
</feature>
<sequence>MNELTGHHSHGNGSGGSGSLSPAGSGSAVGSTSPSPQRKGGSRRSSVQFAPVTPSSPPRVSSPSSPTIPPTVSLFPPAANAPAPLSTPSLSSPTLSSASLANSTAGAGGAKTHLASFLSGITHHTRVRSPGPSGGRGVSRSASRSHSRASSVSGRSRMPSGGSEEVDEEEEGEPWTPGDGVGEWEDGAQGGTEGREFNWFGTALAGSTTTSGFNGPTGRFRSPSASSRPPPANRARSTSSRASSIHTRSRRNSLTPSLASSSAAAHPLLHELVRENTTGGVVPTEVVQGGEGKVQQWEATYETYKPSVLTTPRFQRTTTGATDEEPFLDSAPNSPRAGAGAGQLVARTKTYDSFVSSSEDGGESAASNDLSAIDVFEEGERIGVGVWLEGRGGYVRDCFAGRADKDGKAPGNGLDGPRQLEIERRLGEGTYAIVYLVREVLYDPDPTDDDILSPIDPLASFEFDDHHADSDGDSGSTSGRPRLHSWSSDFYAPPPKPTYGQYYALKCLCKKNLTEDLIEVQRNEAFLHRALPKHENIVQMYGAYETDDWLFLVLEYAGTEDLYSRAASPAAENSPNGRSSFDFDNPDPDDSSLSRTITADTPAHLLVDETPPSPSLLSAAMGDQLLSRKRLRLISRMFGQMCSAVQACHDVGISHRDIKPENFIVIDGKGDRGSRAAGLPPSTVTQGPDGKQGVVVKITDWGLGTMEEVCEDFDCGSKPYMAYECRNNLRPTYDPRQADVWSLGLVFLNLLYHRNPWADPSLDDPDFAEYVEDPIGFLQNRFEGMSDEVAHYLADNVFCDVLEVVDGKERRRVSAGEFGKWASRLVMMLGEGQLGQQRPQIASSDSFSAFEFSPVSTMPLTIPGGGPPTTSLLSQFAPSTVKANQSIFDDFPNELPTVPEVPGDSSFRSNAPSFPTSSTPSRPAYISSPSAISEDGDSLPSPTFPSPPVPNARLPAGSNTTSPEGLQRPLPWSTPSITTSPSSLFASPPPSDTATSSPVPASSPLPQPALPVPANAPSGLSLLAARRPSLLDAQHESALSATSTVVPDSGTTSQVASPEASPGEGRSPTQTNGVEPPSSDDGTKLGEVDGAVEHGKEGSSEECKDDSEAKAAAEKAHKSKRRKRGARKEKRAAKQAEREKGGSGAASPVSPIASSRSTKLPTVNESTSTSSRDHVLDDLAAASQELARELSSTRSGSSHRSSRPRPGPSSRSHGTQSTSAIPTLPQDIPPLPSKKGGMFGRLKTLVNEGNQDLEAFKRRVEERNASIGANADTTSAPAKMQGARAPRGKYDSPFSSRGSVGTASWGSNWSGNEPAGGADESRGRGSAHDHWSSASTRRDRLAGRRGQPAGPGGAAVDFSPSSSSLTRGGPSTLSAFDSASRTHTPLSSFGSVGAPLETKSTGTATSTTTATSREWRSPSPSRAAARPYSSSRARESPLPALAPALAITGSTPVAAAPRPKLRDAATDTSDLGKLSTSSTSPPPPPLQTSASSPTISTAPARPPPQQPTTSPAPSPTPAPATLPNAAGGGGGKTNKLAKMLNSISVFNRTQVEKPSSSPSPSPSTAAGAGAQ</sequence>
<evidence type="ECO:0000259" key="10">
    <source>
        <dbReference type="PROSITE" id="PS50011"/>
    </source>
</evidence>
<feature type="compositionally biased region" description="Low complexity" evidence="9">
    <location>
        <begin position="253"/>
        <end position="263"/>
    </location>
</feature>
<feature type="compositionally biased region" description="Pro residues" evidence="9">
    <location>
        <begin position="1500"/>
        <end position="1520"/>
    </location>
</feature>
<keyword evidence="6" id="KW-0067">ATP-binding</keyword>
<feature type="compositionally biased region" description="Basic residues" evidence="9">
    <location>
        <begin position="1117"/>
        <end position="1131"/>
    </location>
</feature>
<feature type="region of interest" description="Disordered" evidence="9">
    <location>
        <begin position="890"/>
        <end position="1017"/>
    </location>
</feature>
<dbReference type="PANTHER" id="PTHR24343:SF449">
    <property type="entry name" value="SERINE_THREONINE PROTEIN KINASE"/>
    <property type="match status" value="1"/>
</dbReference>
<evidence type="ECO:0000256" key="4">
    <source>
        <dbReference type="ARBA" id="ARBA00022741"/>
    </source>
</evidence>
<evidence type="ECO:0000256" key="1">
    <source>
        <dbReference type="ARBA" id="ARBA00012513"/>
    </source>
</evidence>
<gene>
    <name evidence="11" type="ORF">AAT19DRAFT_13534</name>
</gene>
<feature type="region of interest" description="Disordered" evidence="9">
    <location>
        <begin position="1264"/>
        <end position="1571"/>
    </location>
</feature>